<dbReference type="GO" id="GO:0020037">
    <property type="term" value="F:heme binding"/>
    <property type="evidence" value="ECO:0007669"/>
    <property type="project" value="InterPro"/>
</dbReference>
<dbReference type="STRING" id="35608.A0A2U1KXL6"/>
<evidence type="ECO:0000256" key="6">
    <source>
        <dbReference type="SAM" id="MobiDB-lite"/>
    </source>
</evidence>
<dbReference type="InterPro" id="IPR050651">
    <property type="entry name" value="Plant_Cytochrome_P450_Monoox"/>
</dbReference>
<feature type="region of interest" description="Disordered" evidence="6">
    <location>
        <begin position="27"/>
        <end position="46"/>
    </location>
</feature>
<protein>
    <submittedName>
        <fullName evidence="7">Cytochrome P450 82A3</fullName>
    </submittedName>
</protein>
<dbReference type="OrthoDB" id="2789670at2759"/>
<keyword evidence="2" id="KW-0479">Metal-binding</keyword>
<keyword evidence="4" id="KW-0408">Iron</keyword>
<evidence type="ECO:0000256" key="4">
    <source>
        <dbReference type="ARBA" id="ARBA00023004"/>
    </source>
</evidence>
<evidence type="ECO:0000313" key="7">
    <source>
        <dbReference type="EMBL" id="PWA41508.1"/>
    </source>
</evidence>
<comment type="caution">
    <text evidence="7">The sequence shown here is derived from an EMBL/GenBank/DDBJ whole genome shotgun (WGS) entry which is preliminary data.</text>
</comment>
<evidence type="ECO:0000256" key="3">
    <source>
        <dbReference type="ARBA" id="ARBA00023002"/>
    </source>
</evidence>
<feature type="compositionally biased region" description="Basic and acidic residues" evidence="6">
    <location>
        <begin position="27"/>
        <end position="39"/>
    </location>
</feature>
<dbReference type="EMBL" id="PKPP01013038">
    <property type="protein sequence ID" value="PWA41508.1"/>
    <property type="molecule type" value="Genomic_DNA"/>
</dbReference>
<dbReference type="Gene3D" id="1.10.630.10">
    <property type="entry name" value="Cytochrome P450"/>
    <property type="match status" value="1"/>
</dbReference>
<evidence type="ECO:0000256" key="2">
    <source>
        <dbReference type="ARBA" id="ARBA00022723"/>
    </source>
</evidence>
<organism evidence="7 8">
    <name type="scientific">Artemisia annua</name>
    <name type="common">Sweet wormwood</name>
    <dbReference type="NCBI Taxonomy" id="35608"/>
    <lineage>
        <taxon>Eukaryota</taxon>
        <taxon>Viridiplantae</taxon>
        <taxon>Streptophyta</taxon>
        <taxon>Embryophyta</taxon>
        <taxon>Tracheophyta</taxon>
        <taxon>Spermatophyta</taxon>
        <taxon>Magnoliopsida</taxon>
        <taxon>eudicotyledons</taxon>
        <taxon>Gunneridae</taxon>
        <taxon>Pentapetalae</taxon>
        <taxon>asterids</taxon>
        <taxon>campanulids</taxon>
        <taxon>Asterales</taxon>
        <taxon>Asteraceae</taxon>
        <taxon>Asteroideae</taxon>
        <taxon>Anthemideae</taxon>
        <taxon>Artemisiinae</taxon>
        <taxon>Artemisia</taxon>
    </lineage>
</organism>
<reference evidence="7 8" key="1">
    <citation type="journal article" date="2018" name="Mol. Plant">
        <title>The genome of Artemisia annua provides insight into the evolution of Asteraceae family and artemisinin biosynthesis.</title>
        <authorList>
            <person name="Shen Q."/>
            <person name="Zhang L."/>
            <person name="Liao Z."/>
            <person name="Wang S."/>
            <person name="Yan T."/>
            <person name="Shi P."/>
            <person name="Liu M."/>
            <person name="Fu X."/>
            <person name="Pan Q."/>
            <person name="Wang Y."/>
            <person name="Lv Z."/>
            <person name="Lu X."/>
            <person name="Zhang F."/>
            <person name="Jiang W."/>
            <person name="Ma Y."/>
            <person name="Chen M."/>
            <person name="Hao X."/>
            <person name="Li L."/>
            <person name="Tang Y."/>
            <person name="Lv G."/>
            <person name="Zhou Y."/>
            <person name="Sun X."/>
            <person name="Brodelius P.E."/>
            <person name="Rose J.K.C."/>
            <person name="Tang K."/>
        </authorList>
    </citation>
    <scope>NUCLEOTIDE SEQUENCE [LARGE SCALE GENOMIC DNA]</scope>
    <source>
        <strain evidence="8">cv. Huhao1</strain>
        <tissue evidence="7">Leaf</tissue>
    </source>
</reference>
<name>A0A2U1KXL6_ARTAN</name>
<evidence type="ECO:0000256" key="1">
    <source>
        <dbReference type="ARBA" id="ARBA00022617"/>
    </source>
</evidence>
<keyword evidence="3" id="KW-0560">Oxidoreductase</keyword>
<dbReference type="Pfam" id="PF00067">
    <property type="entry name" value="p450"/>
    <property type="match status" value="1"/>
</dbReference>
<accession>A0A2U1KXL6</accession>
<dbReference type="InterPro" id="IPR036396">
    <property type="entry name" value="Cyt_P450_sf"/>
</dbReference>
<dbReference type="PANTHER" id="PTHR47947:SF43">
    <property type="entry name" value="CYTOCHROME P450-RELATED"/>
    <property type="match status" value="1"/>
</dbReference>
<dbReference type="GO" id="GO:0004497">
    <property type="term" value="F:monooxygenase activity"/>
    <property type="evidence" value="ECO:0007669"/>
    <property type="project" value="UniProtKB-KW"/>
</dbReference>
<keyword evidence="5" id="KW-0503">Monooxygenase</keyword>
<dbReference type="AlphaFoldDB" id="A0A2U1KXL6"/>
<dbReference type="InterPro" id="IPR001128">
    <property type="entry name" value="Cyt_P450"/>
</dbReference>
<evidence type="ECO:0000256" key="5">
    <source>
        <dbReference type="ARBA" id="ARBA00023033"/>
    </source>
</evidence>
<keyword evidence="8" id="KW-1185">Reference proteome</keyword>
<proteinExistence type="predicted"/>
<dbReference type="GO" id="GO:0016705">
    <property type="term" value="F:oxidoreductase activity, acting on paired donors, with incorporation or reduction of molecular oxygen"/>
    <property type="evidence" value="ECO:0007669"/>
    <property type="project" value="InterPro"/>
</dbReference>
<sequence>MEFNISFSPTIAAIFFDYCNSFLAADPEPKEGGHSEDNRPPQSKGAWPIIGHLHLLGSSQPPHKVLGDLAEKYDLSSPSSFGFHQALVVSSREIAKECYTKNDKVFASRPKWKVVEIMGYNYAMFGLAPYGR</sequence>
<dbReference type="PANTHER" id="PTHR47947">
    <property type="entry name" value="CYTOCHROME P450 82C3-RELATED"/>
    <property type="match status" value="1"/>
</dbReference>
<dbReference type="GO" id="GO:0005506">
    <property type="term" value="F:iron ion binding"/>
    <property type="evidence" value="ECO:0007669"/>
    <property type="project" value="InterPro"/>
</dbReference>
<keyword evidence="1" id="KW-0349">Heme</keyword>
<dbReference type="SUPFAM" id="SSF48264">
    <property type="entry name" value="Cytochrome P450"/>
    <property type="match status" value="1"/>
</dbReference>
<dbReference type="Proteomes" id="UP000245207">
    <property type="component" value="Unassembled WGS sequence"/>
</dbReference>
<gene>
    <name evidence="7" type="ORF">CTI12_AA553270</name>
</gene>
<evidence type="ECO:0000313" key="8">
    <source>
        <dbReference type="Proteomes" id="UP000245207"/>
    </source>
</evidence>